<evidence type="ECO:0000313" key="3">
    <source>
        <dbReference type="Proteomes" id="UP001574673"/>
    </source>
</evidence>
<dbReference type="InterPro" id="IPR023210">
    <property type="entry name" value="NADP_OxRdtase_dom"/>
</dbReference>
<name>A0ABV4UHF1_9RHOO</name>
<proteinExistence type="predicted"/>
<dbReference type="PRINTS" id="PR00069">
    <property type="entry name" value="ALDKETRDTASE"/>
</dbReference>
<gene>
    <name evidence="2" type="ORF">ABCS64_10090</name>
</gene>
<evidence type="ECO:0000259" key="1">
    <source>
        <dbReference type="Pfam" id="PF00248"/>
    </source>
</evidence>
<dbReference type="EMBL" id="JBEUWX010000002">
    <property type="protein sequence ID" value="MFA9950660.1"/>
    <property type="molecule type" value="Genomic_DNA"/>
</dbReference>
<dbReference type="Gene3D" id="3.20.20.100">
    <property type="entry name" value="NADP-dependent oxidoreductase domain"/>
    <property type="match status" value="1"/>
</dbReference>
<dbReference type="PANTHER" id="PTHR43638">
    <property type="entry name" value="OXIDOREDUCTASE, ALDO/KETO REDUCTASE FAMILY PROTEIN"/>
    <property type="match status" value="1"/>
</dbReference>
<evidence type="ECO:0000313" key="2">
    <source>
        <dbReference type="EMBL" id="MFA9950660.1"/>
    </source>
</evidence>
<reference evidence="3" key="1">
    <citation type="submission" date="2024-06" db="EMBL/GenBank/DDBJ databases">
        <title>Radixoralia hellwigii gen. nov., sp nov., isolated from a root canal in the human oral cavity.</title>
        <authorList>
            <person name="Bartsch S."/>
            <person name="Wittmer A."/>
            <person name="Schulz A.-K."/>
            <person name="Neumann-Schaal M."/>
            <person name="Wolf J."/>
            <person name="Gronow S."/>
            <person name="Tennert C."/>
            <person name="Haecker G."/>
            <person name="Cieplik F."/>
            <person name="Al-Ahmad A."/>
        </authorList>
    </citation>
    <scope>NUCLEOTIDE SEQUENCE [LARGE SCALE GENOMIC DNA]</scope>
    <source>
        <strain evidence="3">Wk13</strain>
    </source>
</reference>
<protein>
    <submittedName>
        <fullName evidence="2">Aldo/keto reductase</fullName>
    </submittedName>
</protein>
<sequence length="280" mass="31340">MEAMKTVVLPDGKQVPALGMGTWMMGENPACRTREIAALQHGIDLGMRLIDTAEMYGEGASEELVGEAIRGRRDQVFLVSKAYPHHAGRKSAPMACERSLERLGVECIDLYLLHWRGGIPLAETVEAFEKLKAQGKIRRWGVSNLDLADMRELYAIPEGKAAAVDQVLYNLTRRGIEWNLLPWLQSQKTALMAYSPIEQGRLLRHTAFCRLAEQHGWRPAQLALAWVLRHEGVIAIPKASRREHVEENFSALQCPLSPEILAQIDRLLPPPKAATPLEML</sequence>
<dbReference type="Pfam" id="PF00248">
    <property type="entry name" value="Aldo_ket_red"/>
    <property type="match status" value="1"/>
</dbReference>
<feature type="domain" description="NADP-dependent oxidoreductase" evidence="1">
    <location>
        <begin position="18"/>
        <end position="267"/>
    </location>
</feature>
<comment type="caution">
    <text evidence="2">The sequence shown here is derived from an EMBL/GenBank/DDBJ whole genome shotgun (WGS) entry which is preliminary data.</text>
</comment>
<dbReference type="PIRSF" id="PIRSF000097">
    <property type="entry name" value="AKR"/>
    <property type="match status" value="1"/>
</dbReference>
<dbReference type="PANTHER" id="PTHR43638:SF3">
    <property type="entry name" value="ALDEHYDE REDUCTASE"/>
    <property type="match status" value="1"/>
</dbReference>
<dbReference type="InterPro" id="IPR036812">
    <property type="entry name" value="NAD(P)_OxRdtase_dom_sf"/>
</dbReference>
<organism evidence="2 3">
    <name type="scientific">Dentiradicibacter hellwigii</name>
    <dbReference type="NCBI Taxonomy" id="3149053"/>
    <lineage>
        <taxon>Bacteria</taxon>
        <taxon>Pseudomonadati</taxon>
        <taxon>Pseudomonadota</taxon>
        <taxon>Betaproteobacteria</taxon>
        <taxon>Rhodocyclales</taxon>
        <taxon>Rhodocyclaceae</taxon>
        <taxon>Dentiradicibacter</taxon>
    </lineage>
</organism>
<keyword evidence="3" id="KW-1185">Reference proteome</keyword>
<accession>A0ABV4UHF1</accession>
<dbReference type="Proteomes" id="UP001574673">
    <property type="component" value="Unassembled WGS sequence"/>
</dbReference>
<dbReference type="InterPro" id="IPR020471">
    <property type="entry name" value="AKR"/>
</dbReference>
<dbReference type="SUPFAM" id="SSF51430">
    <property type="entry name" value="NAD(P)-linked oxidoreductase"/>
    <property type="match status" value="1"/>
</dbReference>
<dbReference type="CDD" id="cd19138">
    <property type="entry name" value="AKR_YeaE"/>
    <property type="match status" value="1"/>
</dbReference>
<dbReference type="RefSeq" id="WP_418891701.1">
    <property type="nucleotide sequence ID" value="NZ_JBEUWX010000002.1"/>
</dbReference>